<accession>A0AAN6Q9C5</accession>
<evidence type="ECO:0000313" key="1">
    <source>
        <dbReference type="EMBL" id="KAK4104599.1"/>
    </source>
</evidence>
<comment type="caution">
    <text evidence="1">The sequence shown here is derived from an EMBL/GenBank/DDBJ whole genome shotgun (WGS) entry which is preliminary data.</text>
</comment>
<reference evidence="1" key="1">
    <citation type="journal article" date="2023" name="Mol. Phylogenet. Evol.">
        <title>Genome-scale phylogeny and comparative genomics of the fungal order Sordariales.</title>
        <authorList>
            <person name="Hensen N."/>
            <person name="Bonometti L."/>
            <person name="Westerberg I."/>
            <person name="Brannstrom I.O."/>
            <person name="Guillou S."/>
            <person name="Cros-Aarteil S."/>
            <person name="Calhoun S."/>
            <person name="Haridas S."/>
            <person name="Kuo A."/>
            <person name="Mondo S."/>
            <person name="Pangilinan J."/>
            <person name="Riley R."/>
            <person name="LaButti K."/>
            <person name="Andreopoulos B."/>
            <person name="Lipzen A."/>
            <person name="Chen C."/>
            <person name="Yan M."/>
            <person name="Daum C."/>
            <person name="Ng V."/>
            <person name="Clum A."/>
            <person name="Steindorff A."/>
            <person name="Ohm R.A."/>
            <person name="Martin F."/>
            <person name="Silar P."/>
            <person name="Natvig D.O."/>
            <person name="Lalanne C."/>
            <person name="Gautier V."/>
            <person name="Ament-Velasquez S.L."/>
            <person name="Kruys A."/>
            <person name="Hutchinson M.I."/>
            <person name="Powell A.J."/>
            <person name="Barry K."/>
            <person name="Miller A.N."/>
            <person name="Grigoriev I.V."/>
            <person name="Debuchy R."/>
            <person name="Gladieux P."/>
            <person name="Hiltunen Thoren M."/>
            <person name="Johannesson H."/>
        </authorList>
    </citation>
    <scope>NUCLEOTIDE SEQUENCE</scope>
    <source>
        <strain evidence="1">CBS 757.83</strain>
    </source>
</reference>
<name>A0AAN6Q9C5_9PEZI</name>
<keyword evidence="2" id="KW-1185">Reference proteome</keyword>
<proteinExistence type="predicted"/>
<evidence type="ECO:0000313" key="2">
    <source>
        <dbReference type="Proteomes" id="UP001305647"/>
    </source>
</evidence>
<dbReference type="AlphaFoldDB" id="A0AAN6Q9C5"/>
<dbReference type="Proteomes" id="UP001305647">
    <property type="component" value="Unassembled WGS sequence"/>
</dbReference>
<protein>
    <submittedName>
        <fullName evidence="1">Uncharacterized protein</fullName>
    </submittedName>
</protein>
<organism evidence="1 2">
    <name type="scientific">Parathielavia hyrcaniae</name>
    <dbReference type="NCBI Taxonomy" id="113614"/>
    <lineage>
        <taxon>Eukaryota</taxon>
        <taxon>Fungi</taxon>
        <taxon>Dikarya</taxon>
        <taxon>Ascomycota</taxon>
        <taxon>Pezizomycotina</taxon>
        <taxon>Sordariomycetes</taxon>
        <taxon>Sordariomycetidae</taxon>
        <taxon>Sordariales</taxon>
        <taxon>Chaetomiaceae</taxon>
        <taxon>Parathielavia</taxon>
    </lineage>
</organism>
<sequence>MICRRLVVALQVPRLASAEHYQRFAFARPTYPFDSRSRPRSGRILEPLFWQTHDKLWPLVDGRRRRGERKAPCVLGGSLTVEGFNDQVSFSFISRPHMTFTMKHTVSMMSKLVKGQTAQ</sequence>
<dbReference type="EMBL" id="MU863626">
    <property type="protein sequence ID" value="KAK4104599.1"/>
    <property type="molecule type" value="Genomic_DNA"/>
</dbReference>
<gene>
    <name evidence="1" type="ORF">N658DRAFT_183277</name>
</gene>
<reference evidence="1" key="2">
    <citation type="submission" date="2023-05" db="EMBL/GenBank/DDBJ databases">
        <authorList>
            <consortium name="Lawrence Berkeley National Laboratory"/>
            <person name="Steindorff A."/>
            <person name="Hensen N."/>
            <person name="Bonometti L."/>
            <person name="Westerberg I."/>
            <person name="Brannstrom I.O."/>
            <person name="Guillou S."/>
            <person name="Cros-Aarteil S."/>
            <person name="Calhoun S."/>
            <person name="Haridas S."/>
            <person name="Kuo A."/>
            <person name="Mondo S."/>
            <person name="Pangilinan J."/>
            <person name="Riley R."/>
            <person name="Labutti K."/>
            <person name="Andreopoulos B."/>
            <person name="Lipzen A."/>
            <person name="Chen C."/>
            <person name="Yanf M."/>
            <person name="Daum C."/>
            <person name="Ng V."/>
            <person name="Clum A."/>
            <person name="Ohm R."/>
            <person name="Martin F."/>
            <person name="Silar P."/>
            <person name="Natvig D."/>
            <person name="Lalanne C."/>
            <person name="Gautier V."/>
            <person name="Ament-Velasquez S.L."/>
            <person name="Kruys A."/>
            <person name="Hutchinson M.I."/>
            <person name="Powell A.J."/>
            <person name="Barry K."/>
            <person name="Miller A.N."/>
            <person name="Grigoriev I.V."/>
            <person name="Debuchy R."/>
            <person name="Gladieux P."/>
            <person name="Thoren M.H."/>
            <person name="Johannesson H."/>
        </authorList>
    </citation>
    <scope>NUCLEOTIDE SEQUENCE</scope>
    <source>
        <strain evidence="1">CBS 757.83</strain>
    </source>
</reference>